<dbReference type="OrthoDB" id="3253976at2759"/>
<dbReference type="EMBL" id="JANBTX010000501">
    <property type="protein sequence ID" value="KAJ2681997.1"/>
    <property type="molecule type" value="Genomic_DNA"/>
</dbReference>
<organism evidence="1 2">
    <name type="scientific">Coemansia spiralis</name>
    <dbReference type="NCBI Taxonomy" id="417178"/>
    <lineage>
        <taxon>Eukaryota</taxon>
        <taxon>Fungi</taxon>
        <taxon>Fungi incertae sedis</taxon>
        <taxon>Zoopagomycota</taxon>
        <taxon>Kickxellomycotina</taxon>
        <taxon>Kickxellomycetes</taxon>
        <taxon>Kickxellales</taxon>
        <taxon>Kickxellaceae</taxon>
        <taxon>Coemansia</taxon>
    </lineage>
</organism>
<evidence type="ECO:0000313" key="1">
    <source>
        <dbReference type="EMBL" id="KAJ2681997.1"/>
    </source>
</evidence>
<name>A0A9W8GDA9_9FUNG</name>
<keyword evidence="2" id="KW-1185">Reference proteome</keyword>
<protein>
    <submittedName>
        <fullName evidence="1">Uncharacterized protein</fullName>
    </submittedName>
</protein>
<comment type="caution">
    <text evidence="1">The sequence shown here is derived from an EMBL/GenBank/DDBJ whole genome shotgun (WGS) entry which is preliminary data.</text>
</comment>
<sequence>MASILRNAKAGSDWTINELRAYNINVVNVDESEFFGRSIDDTINVPQVVFDDNSYFARYLDLAMALHESEESAVDDFAVELFNILGYRTGGRIIRTRKDISLFMCGEWTKAKTDVCIMNQLNILMLLQEDKSHLRRHDDPEPQLIAEAIAAFQHNNTVRVRTLNLEPLDSCVFPCVSMLGTYPTFYKIAVTAELDQAVQLGEYPENNTTVVHRFNPLLGGRRYNE</sequence>
<feature type="non-terminal residue" evidence="1">
    <location>
        <position position="225"/>
    </location>
</feature>
<dbReference type="AlphaFoldDB" id="A0A9W8GDA9"/>
<proteinExistence type="predicted"/>
<accession>A0A9W8GDA9</accession>
<reference evidence="1" key="1">
    <citation type="submission" date="2022-07" db="EMBL/GenBank/DDBJ databases">
        <title>Phylogenomic reconstructions and comparative analyses of Kickxellomycotina fungi.</title>
        <authorList>
            <person name="Reynolds N.K."/>
            <person name="Stajich J.E."/>
            <person name="Barry K."/>
            <person name="Grigoriev I.V."/>
            <person name="Crous P."/>
            <person name="Smith M.E."/>
        </authorList>
    </citation>
    <scope>NUCLEOTIDE SEQUENCE</scope>
    <source>
        <strain evidence="1">CBS 109367</strain>
    </source>
</reference>
<evidence type="ECO:0000313" key="2">
    <source>
        <dbReference type="Proteomes" id="UP001151516"/>
    </source>
</evidence>
<dbReference type="Proteomes" id="UP001151516">
    <property type="component" value="Unassembled WGS sequence"/>
</dbReference>
<gene>
    <name evidence="1" type="ORF">IWW39_006168</name>
</gene>